<keyword evidence="1" id="KW-0812">Transmembrane</keyword>
<dbReference type="Pfam" id="PF00535">
    <property type="entry name" value="Glycos_transf_2"/>
    <property type="match status" value="1"/>
</dbReference>
<evidence type="ECO:0000256" key="1">
    <source>
        <dbReference type="SAM" id="Phobius"/>
    </source>
</evidence>
<organism evidence="3 4">
    <name type="scientific">Anaeroglobus geminatus F0357</name>
    <dbReference type="NCBI Taxonomy" id="861450"/>
    <lineage>
        <taxon>Bacteria</taxon>
        <taxon>Bacillati</taxon>
        <taxon>Bacillota</taxon>
        <taxon>Negativicutes</taxon>
        <taxon>Veillonellales</taxon>
        <taxon>Veillonellaceae</taxon>
        <taxon>Anaeroglobus</taxon>
    </lineage>
</organism>
<dbReference type="RefSeq" id="WP_006790832.1">
    <property type="nucleotide sequence ID" value="NZ_JH417610.1"/>
</dbReference>
<gene>
    <name evidence="3" type="ORF">HMPREF0080_01866</name>
</gene>
<name>G9YJL3_9FIRM</name>
<dbReference type="eggNOG" id="COG1215">
    <property type="taxonomic scope" value="Bacteria"/>
</dbReference>
<dbReference type="AlphaFoldDB" id="G9YJL3"/>
<proteinExistence type="predicted"/>
<dbReference type="OrthoDB" id="396512at2"/>
<dbReference type="Proteomes" id="UP000005481">
    <property type="component" value="Unassembled WGS sequence"/>
</dbReference>
<dbReference type="Gene3D" id="3.90.550.10">
    <property type="entry name" value="Spore Coat Polysaccharide Biosynthesis Protein SpsA, Chain A"/>
    <property type="match status" value="1"/>
</dbReference>
<keyword evidence="1" id="KW-0472">Membrane</keyword>
<dbReference type="PANTHER" id="PTHR43685:SF2">
    <property type="entry name" value="GLYCOSYLTRANSFERASE 2-LIKE DOMAIN-CONTAINING PROTEIN"/>
    <property type="match status" value="1"/>
</dbReference>
<comment type="caution">
    <text evidence="3">The sequence shown here is derived from an EMBL/GenBank/DDBJ whole genome shotgun (WGS) entry which is preliminary data.</text>
</comment>
<evidence type="ECO:0000313" key="3">
    <source>
        <dbReference type="EMBL" id="EHM38412.1"/>
    </source>
</evidence>
<feature type="domain" description="Glycosyltransferase 2-like" evidence="2">
    <location>
        <begin position="5"/>
        <end position="170"/>
    </location>
</feature>
<reference evidence="3 4" key="1">
    <citation type="submission" date="2011-08" db="EMBL/GenBank/DDBJ databases">
        <authorList>
            <person name="Weinstock G."/>
            <person name="Sodergren E."/>
            <person name="Clifton S."/>
            <person name="Fulton L."/>
            <person name="Fulton B."/>
            <person name="Courtney L."/>
            <person name="Fronick C."/>
            <person name="Harrison M."/>
            <person name="Strong C."/>
            <person name="Farmer C."/>
            <person name="Delahaunty K."/>
            <person name="Markovic C."/>
            <person name="Hall O."/>
            <person name="Minx P."/>
            <person name="Tomlinson C."/>
            <person name="Mitreva M."/>
            <person name="Hou S."/>
            <person name="Chen J."/>
            <person name="Wollam A."/>
            <person name="Pepin K.H."/>
            <person name="Johnson M."/>
            <person name="Bhonagiri V."/>
            <person name="Zhang X."/>
            <person name="Suruliraj S."/>
            <person name="Warren W."/>
            <person name="Chinwalla A."/>
            <person name="Mardis E.R."/>
            <person name="Wilson R.K."/>
        </authorList>
    </citation>
    <scope>NUCLEOTIDE SEQUENCE [LARGE SCALE GENOMIC DNA]</scope>
    <source>
        <strain evidence="3 4">F0357</strain>
    </source>
</reference>
<dbReference type="EMBL" id="AGCJ01000081">
    <property type="protein sequence ID" value="EHM38412.1"/>
    <property type="molecule type" value="Genomic_DNA"/>
</dbReference>
<dbReference type="STRING" id="861450.HMPREF0080_01866"/>
<dbReference type="InterPro" id="IPR029044">
    <property type="entry name" value="Nucleotide-diphossugar_trans"/>
</dbReference>
<dbReference type="HOGENOM" id="CLU_025996_25_0_9"/>
<dbReference type="GO" id="GO:0016740">
    <property type="term" value="F:transferase activity"/>
    <property type="evidence" value="ECO:0007669"/>
    <property type="project" value="UniProtKB-KW"/>
</dbReference>
<dbReference type="CDD" id="cd00761">
    <property type="entry name" value="Glyco_tranf_GTA_type"/>
    <property type="match status" value="1"/>
</dbReference>
<dbReference type="InterPro" id="IPR050834">
    <property type="entry name" value="Glycosyltransf_2"/>
</dbReference>
<keyword evidence="4" id="KW-1185">Reference proteome</keyword>
<dbReference type="PANTHER" id="PTHR43685">
    <property type="entry name" value="GLYCOSYLTRANSFERASE"/>
    <property type="match status" value="1"/>
</dbReference>
<evidence type="ECO:0000259" key="2">
    <source>
        <dbReference type="Pfam" id="PF00535"/>
    </source>
</evidence>
<protein>
    <submittedName>
        <fullName evidence="3">Glycosyltransferase, group 2 family protein</fullName>
    </submittedName>
</protein>
<keyword evidence="1" id="KW-1133">Transmembrane helix</keyword>
<sequence length="341" mass="40699">MIDFSLIIPVYNNSEIELLRCVNSIDNQTFRNFEVIIVDDGSNSECSKLLDILGNRYSYIRVFHKFNGGVSDARNVGINLSKGKYITFIDADDFISPVMLEEALPYMEKYSLDILYGLVFYVQKDTLKIFERTRNPEIILLNTKLKKKLINHMFNIGEEYFWREKAYVSRGPCAKILKRDVCLDNLFNIDLKFGEDEDFNFRLLRNNRYSIGVIFSCWYYYLFNNESSLHKYRSDFVEESEKRLNVLRQNIIDDINKRALMLEGFTIVRELFYRYYLSPEYPRSFLCCIKEFNSLIHTSPWKDIFKFYIAKDLGFKNLMKFLLLYSGIYPILFYCKKKYYT</sequence>
<keyword evidence="3" id="KW-0808">Transferase</keyword>
<dbReference type="SUPFAM" id="SSF53448">
    <property type="entry name" value="Nucleotide-diphospho-sugar transferases"/>
    <property type="match status" value="1"/>
</dbReference>
<feature type="transmembrane region" description="Helical" evidence="1">
    <location>
        <begin position="318"/>
        <end position="335"/>
    </location>
</feature>
<dbReference type="InterPro" id="IPR001173">
    <property type="entry name" value="Glyco_trans_2-like"/>
</dbReference>
<accession>G9YJL3</accession>
<evidence type="ECO:0000313" key="4">
    <source>
        <dbReference type="Proteomes" id="UP000005481"/>
    </source>
</evidence>